<accession>A0A5Q6S492</accession>
<dbReference type="RefSeq" id="WP_149768387.1">
    <property type="nucleotide sequence ID" value="NZ_VDFQ02000001.1"/>
</dbReference>
<reference evidence="9 10" key="1">
    <citation type="submission" date="2019-09" db="EMBL/GenBank/DDBJ databases">
        <title>Mumia zhuanghuii sp. nov. isolated from the intestinal contents of plateau pika (Ochotona curzoniae) in the Qinghai-Tibet plateau of China.</title>
        <authorList>
            <person name="Tian Z."/>
        </authorList>
    </citation>
    <scope>NUCLEOTIDE SEQUENCE [LARGE SCALE GENOMIC DNA]</scope>
    <source>
        <strain evidence="10">350</strain>
    </source>
</reference>
<dbReference type="OrthoDB" id="9802028at2"/>
<sequence>MTSRLLVVGGDAAGMSAASTAKRALGDEIDVLVLERQPWTSYSACGIPYWIAGDVPTLDDLIARTPEKHRENGIDVRTGATATEIDLDAATVTAWTESGTETFAYDELLIATGAEPVRPNVPGMDSQGIYGVQTLADGQRLLDALALRPSKAVIVGAGYIGVEMAEACVRRGIETVVVGKAPTPMATLDLDLGELIADQMRADNIDLRVGVTVTGFEADLSGQVRAVVTDHGTISTDLVILGAGVRARTELAAGAGLKLGIDGALPVDPHGRVDADQRVWAAGDCVESVHRITGRPTYVPLGTHANKQGWVVGRNLAGDGVTFPGVLGTAMTKVMSLEIARTGVGESEARDAGFDAVSERIESTTTAGYMPDARAMTVKVVVDRATRRLLGAQIVGGEGAAMRIDSFALALWNAMTVDELMMTDLGYAPPFASVWDPVQQAARAAVSALGAPLR</sequence>
<dbReference type="InterPro" id="IPR004099">
    <property type="entry name" value="Pyr_nucl-diS_OxRdtase_dimer"/>
</dbReference>
<dbReference type="SUPFAM" id="SSF55424">
    <property type="entry name" value="FAD/NAD-linked reductases, dimerisation (C-terminal) domain"/>
    <property type="match status" value="1"/>
</dbReference>
<evidence type="ECO:0000256" key="4">
    <source>
        <dbReference type="ARBA" id="ARBA00022827"/>
    </source>
</evidence>
<evidence type="ECO:0000313" key="10">
    <source>
        <dbReference type="Proteomes" id="UP000307768"/>
    </source>
</evidence>
<feature type="domain" description="Pyridine nucleotide-disulphide oxidoreductase dimerisation" evidence="7">
    <location>
        <begin position="331"/>
        <end position="434"/>
    </location>
</feature>
<dbReference type="InterPro" id="IPR050260">
    <property type="entry name" value="FAD-bd_OxRdtase"/>
</dbReference>
<keyword evidence="3" id="KW-0285">Flavoprotein</keyword>
<dbReference type="Pfam" id="PF02852">
    <property type="entry name" value="Pyr_redox_dim"/>
    <property type="match status" value="1"/>
</dbReference>
<proteinExistence type="inferred from homology"/>
<feature type="domain" description="FAD/NAD(P)-binding" evidence="8">
    <location>
        <begin position="4"/>
        <end position="293"/>
    </location>
</feature>
<protein>
    <submittedName>
        <fullName evidence="9">Flavoprotein oxidoreductase</fullName>
    </submittedName>
</protein>
<dbReference type="PANTHER" id="PTHR43429:SF1">
    <property type="entry name" value="NAD(P)H SULFUR OXIDOREDUCTASE (COA-DEPENDENT)"/>
    <property type="match status" value="1"/>
</dbReference>
<keyword evidence="5" id="KW-0560">Oxidoreductase</keyword>
<evidence type="ECO:0000256" key="1">
    <source>
        <dbReference type="ARBA" id="ARBA00001974"/>
    </source>
</evidence>
<name>A0A5Q6S492_9ACTN</name>
<evidence type="ECO:0000259" key="8">
    <source>
        <dbReference type="Pfam" id="PF07992"/>
    </source>
</evidence>
<dbReference type="Pfam" id="PF07992">
    <property type="entry name" value="Pyr_redox_2"/>
    <property type="match status" value="1"/>
</dbReference>
<dbReference type="Gene3D" id="3.50.50.60">
    <property type="entry name" value="FAD/NAD(P)-binding domain"/>
    <property type="match status" value="2"/>
</dbReference>
<dbReference type="InterPro" id="IPR016156">
    <property type="entry name" value="FAD/NAD-linked_Rdtase_dimer_sf"/>
</dbReference>
<evidence type="ECO:0000259" key="7">
    <source>
        <dbReference type="Pfam" id="PF02852"/>
    </source>
</evidence>
<comment type="cofactor">
    <cofactor evidence="1">
        <name>FAD</name>
        <dbReference type="ChEBI" id="CHEBI:57692"/>
    </cofactor>
</comment>
<dbReference type="PANTHER" id="PTHR43429">
    <property type="entry name" value="PYRIDINE NUCLEOTIDE-DISULFIDE OXIDOREDUCTASE DOMAIN-CONTAINING"/>
    <property type="match status" value="1"/>
</dbReference>
<dbReference type="InterPro" id="IPR023753">
    <property type="entry name" value="FAD/NAD-binding_dom"/>
</dbReference>
<comment type="caution">
    <text evidence="9">The sequence shown here is derived from an EMBL/GenBank/DDBJ whole genome shotgun (WGS) entry which is preliminary data.</text>
</comment>
<dbReference type="AlphaFoldDB" id="A0A5Q6S492"/>
<dbReference type="SUPFAM" id="SSF51905">
    <property type="entry name" value="FAD/NAD(P)-binding domain"/>
    <property type="match status" value="2"/>
</dbReference>
<dbReference type="PRINTS" id="PR00411">
    <property type="entry name" value="PNDRDTASEI"/>
</dbReference>
<gene>
    <name evidence="9" type="ORF">FE697_004910</name>
</gene>
<keyword evidence="6" id="KW-0676">Redox-active center</keyword>
<dbReference type="Proteomes" id="UP000307768">
    <property type="component" value="Unassembled WGS sequence"/>
</dbReference>
<evidence type="ECO:0000256" key="6">
    <source>
        <dbReference type="ARBA" id="ARBA00023284"/>
    </source>
</evidence>
<dbReference type="EMBL" id="VDFQ02000001">
    <property type="protein sequence ID" value="KAA1425213.1"/>
    <property type="molecule type" value="Genomic_DNA"/>
</dbReference>
<organism evidence="9 10">
    <name type="scientific">Mumia zhuanghuii</name>
    <dbReference type="NCBI Taxonomy" id="2585211"/>
    <lineage>
        <taxon>Bacteria</taxon>
        <taxon>Bacillati</taxon>
        <taxon>Actinomycetota</taxon>
        <taxon>Actinomycetes</taxon>
        <taxon>Propionibacteriales</taxon>
        <taxon>Nocardioidaceae</taxon>
        <taxon>Mumia</taxon>
    </lineage>
</organism>
<evidence type="ECO:0000313" key="9">
    <source>
        <dbReference type="EMBL" id="KAA1425213.1"/>
    </source>
</evidence>
<dbReference type="InterPro" id="IPR036188">
    <property type="entry name" value="FAD/NAD-bd_sf"/>
</dbReference>
<dbReference type="PRINTS" id="PR00368">
    <property type="entry name" value="FADPNR"/>
</dbReference>
<dbReference type="GO" id="GO:0016491">
    <property type="term" value="F:oxidoreductase activity"/>
    <property type="evidence" value="ECO:0007669"/>
    <property type="project" value="UniProtKB-KW"/>
</dbReference>
<evidence type="ECO:0000256" key="3">
    <source>
        <dbReference type="ARBA" id="ARBA00022630"/>
    </source>
</evidence>
<evidence type="ECO:0000256" key="2">
    <source>
        <dbReference type="ARBA" id="ARBA00009130"/>
    </source>
</evidence>
<comment type="similarity">
    <text evidence="2">Belongs to the class-III pyridine nucleotide-disulfide oxidoreductase family.</text>
</comment>
<evidence type="ECO:0000256" key="5">
    <source>
        <dbReference type="ARBA" id="ARBA00023002"/>
    </source>
</evidence>
<keyword evidence="4" id="KW-0274">FAD</keyword>